<gene>
    <name evidence="3" type="ORF">WHR41_02251</name>
</gene>
<feature type="domain" description="Cyclin-D1-binding protein 1-like N-terminal" evidence="2">
    <location>
        <begin position="51"/>
        <end position="198"/>
    </location>
</feature>
<dbReference type="PANTHER" id="PTHR15492:SF1">
    <property type="entry name" value="CYCLIN-D1-BINDING PROTEIN 1"/>
    <property type="match status" value="1"/>
</dbReference>
<accession>A0AB34KZ80</accession>
<dbReference type="PANTHER" id="PTHR15492">
    <property type="entry name" value="CYCLIN D1-BINDING PROTEIN 1"/>
    <property type="match status" value="1"/>
</dbReference>
<feature type="region of interest" description="Disordered" evidence="1">
    <location>
        <begin position="197"/>
        <end position="225"/>
    </location>
</feature>
<organism evidence="3 4">
    <name type="scientific">Cladosporium halotolerans</name>
    <dbReference type="NCBI Taxonomy" id="1052096"/>
    <lineage>
        <taxon>Eukaryota</taxon>
        <taxon>Fungi</taxon>
        <taxon>Dikarya</taxon>
        <taxon>Ascomycota</taxon>
        <taxon>Pezizomycotina</taxon>
        <taxon>Dothideomycetes</taxon>
        <taxon>Dothideomycetidae</taxon>
        <taxon>Cladosporiales</taxon>
        <taxon>Cladosporiaceae</taxon>
        <taxon>Cladosporium</taxon>
    </lineage>
</organism>
<evidence type="ECO:0000259" key="2">
    <source>
        <dbReference type="Pfam" id="PF13324"/>
    </source>
</evidence>
<feature type="compositionally biased region" description="Acidic residues" evidence="1">
    <location>
        <begin position="211"/>
        <end position="225"/>
    </location>
</feature>
<evidence type="ECO:0000313" key="3">
    <source>
        <dbReference type="EMBL" id="KAL1589226.1"/>
    </source>
</evidence>
<comment type="caution">
    <text evidence="3">The sequence shown here is derived from an EMBL/GenBank/DDBJ whole genome shotgun (WGS) entry which is preliminary data.</text>
</comment>
<evidence type="ECO:0000313" key="4">
    <source>
        <dbReference type="Proteomes" id="UP000803884"/>
    </source>
</evidence>
<dbReference type="AlphaFoldDB" id="A0AB34KZ80"/>
<sequence>MAPTDVKALDEILASTSALLSQFLASLSDSSPIPSDKRIADPPNPLQVFADASKLLKAHVTKLSLLVLNKPFTPSAVTRVLRDLSTTCLPALISGVQICQQEKAVWSAFLGREAAVRTRRVFKELETLLGEVKSVAQGAAAGSSGGRDSLSATGVVWESCDALAELNALGLAGLAVQKAEQWRETIRDAIEELQEWAEGEDLETEGKTDELLDSDDEGVEGDDNDSLNDLFNAANSMPADRPELKELVEQAVEKLKKVEILYKALAKRRLKAYKAVKSQEGKRSSAELLDEIADSLSTLPDMVDDLASTFYDLEEEQAKKALSECVTKARETAELARLDYEGKEDEFSTWSKKWMEAIG</sequence>
<reference evidence="3 4" key="1">
    <citation type="journal article" date="2020" name="Microbiol. Resour. Announc.">
        <title>Draft Genome Sequence of a Cladosporium Species Isolated from the Mesophotic Ascidian Didemnum maculosum.</title>
        <authorList>
            <person name="Gioti A."/>
            <person name="Siaperas R."/>
            <person name="Nikolaivits E."/>
            <person name="Le Goff G."/>
            <person name="Ouazzani J."/>
            <person name="Kotoulas G."/>
            <person name="Topakas E."/>
        </authorList>
    </citation>
    <scope>NUCLEOTIDE SEQUENCE [LARGE SCALE GENOMIC DNA]</scope>
    <source>
        <strain evidence="3 4">TM138-S3</strain>
    </source>
</reference>
<dbReference type="EMBL" id="JAAQHG020000005">
    <property type="protein sequence ID" value="KAL1589226.1"/>
    <property type="molecule type" value="Genomic_DNA"/>
</dbReference>
<dbReference type="GeneID" id="96003695"/>
<protein>
    <recommendedName>
        <fullName evidence="2">Cyclin-D1-binding protein 1-like N-terminal domain-containing protein</fullName>
    </recommendedName>
</protein>
<name>A0AB34KZ80_9PEZI</name>
<dbReference type="Gene3D" id="1.20.1420.10">
    <property type="entry name" value="Talin, central domain"/>
    <property type="match status" value="1"/>
</dbReference>
<dbReference type="Gene3D" id="1.20.1410.10">
    <property type="entry name" value="I/LWEQ domain"/>
    <property type="match status" value="1"/>
</dbReference>
<proteinExistence type="predicted"/>
<dbReference type="InterPro" id="IPR026907">
    <property type="entry name" value="GCIP-like"/>
</dbReference>
<dbReference type="Pfam" id="PF13324">
    <property type="entry name" value="GCIP_N"/>
    <property type="match status" value="1"/>
</dbReference>
<evidence type="ECO:0000256" key="1">
    <source>
        <dbReference type="SAM" id="MobiDB-lite"/>
    </source>
</evidence>
<dbReference type="InterPro" id="IPR049317">
    <property type="entry name" value="GCIP-like_N"/>
</dbReference>
<keyword evidence="4" id="KW-1185">Reference proteome</keyword>
<dbReference type="RefSeq" id="XP_069232331.1">
    <property type="nucleotide sequence ID" value="XM_069370857.1"/>
</dbReference>
<dbReference type="Proteomes" id="UP000803884">
    <property type="component" value="Unassembled WGS sequence"/>
</dbReference>
<dbReference type="GO" id="GO:0005634">
    <property type="term" value="C:nucleus"/>
    <property type="evidence" value="ECO:0007669"/>
    <property type="project" value="TreeGrafter"/>
</dbReference>